<dbReference type="Pfam" id="PF13365">
    <property type="entry name" value="Trypsin_2"/>
    <property type="match status" value="1"/>
</dbReference>
<dbReference type="GO" id="GO:0004252">
    <property type="term" value="F:serine-type endopeptidase activity"/>
    <property type="evidence" value="ECO:0007669"/>
    <property type="project" value="InterPro"/>
</dbReference>
<dbReference type="PANTHER" id="PTHR22939">
    <property type="entry name" value="SERINE PROTEASE FAMILY S1C HTRA-RELATED"/>
    <property type="match status" value="1"/>
</dbReference>
<keyword evidence="2" id="KW-1185">Reference proteome</keyword>
<dbReference type="SUPFAM" id="SSF50494">
    <property type="entry name" value="Trypsin-like serine proteases"/>
    <property type="match status" value="1"/>
</dbReference>
<dbReference type="InterPro" id="IPR009003">
    <property type="entry name" value="Peptidase_S1_PA"/>
</dbReference>
<dbReference type="PRINTS" id="PR00834">
    <property type="entry name" value="PROTEASES2C"/>
</dbReference>
<proteinExistence type="inferred from homology"/>
<evidence type="ECO:0000313" key="3">
    <source>
        <dbReference type="RefSeq" id="XP_056842553.1"/>
    </source>
</evidence>
<dbReference type="RefSeq" id="XP_056842553.1">
    <property type="nucleotide sequence ID" value="XM_056986573.1"/>
</dbReference>
<sequence length="304" mass="32975">MLSTIHTSTPSASQKKMIVSTLKSTSESCANVLSKIEREEGFQISRSDLNRWAKLFEKQGQTQKSLEILRFKELKYLALMNHFKLCSGKKNTDPDYFGRSSLKTAASIIAPSVVHINSGSSGSGFIIDSVGTIITCAHVVTDRDLLVNKEKLVVTLSNGEHYNGVVWKYMSDKDVALVKIDGRGTLTPAKWGDVKKVFLGDLVLCAGSTLGLSHSFSKGVVSCLERTHEEIGSEGANNLYLQTDCAASQGNSGGPLVNLSGEVIGMIVGGEKEGWIEFALRLDSLLKILKTMGYKLPNSVLVQN</sequence>
<gene>
    <name evidence="3" type="primary">LOC130495218</name>
</gene>
<dbReference type="InterPro" id="IPR001940">
    <property type="entry name" value="Peptidase_S1C"/>
</dbReference>
<comment type="similarity">
    <text evidence="1">Belongs to the peptidase S1C family.</text>
</comment>
<dbReference type="GO" id="GO:0006508">
    <property type="term" value="P:proteolysis"/>
    <property type="evidence" value="ECO:0007669"/>
    <property type="project" value="InterPro"/>
</dbReference>
<dbReference type="KEGG" id="rsz:130495218"/>
<dbReference type="OrthoDB" id="1032983at2759"/>
<dbReference type="AlphaFoldDB" id="A0A9W3BTJ1"/>
<dbReference type="Proteomes" id="UP000504610">
    <property type="component" value="Chromosome 5"/>
</dbReference>
<evidence type="ECO:0000256" key="1">
    <source>
        <dbReference type="ARBA" id="ARBA00010541"/>
    </source>
</evidence>
<accession>A0A9W3BTJ1</accession>
<name>A0A9W3BTJ1_RAPSA</name>
<dbReference type="Gene3D" id="2.40.10.120">
    <property type="match status" value="1"/>
</dbReference>
<dbReference type="PANTHER" id="PTHR22939:SF129">
    <property type="entry name" value="SERINE PROTEASE HTRA2, MITOCHONDRIAL"/>
    <property type="match status" value="1"/>
</dbReference>
<reference evidence="2" key="1">
    <citation type="journal article" date="2019" name="Database">
        <title>The radish genome database (RadishGD): an integrated information resource for radish genomics.</title>
        <authorList>
            <person name="Yu H.J."/>
            <person name="Baek S."/>
            <person name="Lee Y.J."/>
            <person name="Cho A."/>
            <person name="Mun J.H."/>
        </authorList>
    </citation>
    <scope>NUCLEOTIDE SEQUENCE [LARGE SCALE GENOMIC DNA]</scope>
    <source>
        <strain evidence="2">cv. WK10039</strain>
    </source>
</reference>
<reference evidence="3" key="2">
    <citation type="submission" date="2025-08" db="UniProtKB">
        <authorList>
            <consortium name="RefSeq"/>
        </authorList>
    </citation>
    <scope>IDENTIFICATION</scope>
    <source>
        <tissue evidence="3">Leaf</tissue>
    </source>
</reference>
<dbReference type="GeneID" id="130495218"/>
<organism evidence="2 3">
    <name type="scientific">Raphanus sativus</name>
    <name type="common">Radish</name>
    <name type="synonym">Raphanus raphanistrum var. sativus</name>
    <dbReference type="NCBI Taxonomy" id="3726"/>
    <lineage>
        <taxon>Eukaryota</taxon>
        <taxon>Viridiplantae</taxon>
        <taxon>Streptophyta</taxon>
        <taxon>Embryophyta</taxon>
        <taxon>Tracheophyta</taxon>
        <taxon>Spermatophyta</taxon>
        <taxon>Magnoliopsida</taxon>
        <taxon>eudicotyledons</taxon>
        <taxon>Gunneridae</taxon>
        <taxon>Pentapetalae</taxon>
        <taxon>rosids</taxon>
        <taxon>malvids</taxon>
        <taxon>Brassicales</taxon>
        <taxon>Brassicaceae</taxon>
        <taxon>Brassiceae</taxon>
        <taxon>Raphanus</taxon>
    </lineage>
</organism>
<evidence type="ECO:0000313" key="2">
    <source>
        <dbReference type="Proteomes" id="UP000504610"/>
    </source>
</evidence>
<protein>
    <submittedName>
        <fullName evidence="3">Protease Do-like 14</fullName>
    </submittedName>
</protein>